<evidence type="ECO:0000313" key="2">
    <source>
        <dbReference type="Proteomes" id="UP000887013"/>
    </source>
</evidence>
<dbReference type="EMBL" id="BMAW01110891">
    <property type="protein sequence ID" value="GFT45341.1"/>
    <property type="molecule type" value="Genomic_DNA"/>
</dbReference>
<keyword evidence="2" id="KW-1185">Reference proteome</keyword>
<reference evidence="1" key="1">
    <citation type="submission" date="2020-08" db="EMBL/GenBank/DDBJ databases">
        <title>Multicomponent nature underlies the extraordinary mechanical properties of spider dragline silk.</title>
        <authorList>
            <person name="Kono N."/>
            <person name="Nakamura H."/>
            <person name="Mori M."/>
            <person name="Yoshida Y."/>
            <person name="Ohtoshi R."/>
            <person name="Malay A.D."/>
            <person name="Moran D.A.P."/>
            <person name="Tomita M."/>
            <person name="Numata K."/>
            <person name="Arakawa K."/>
        </authorList>
    </citation>
    <scope>NUCLEOTIDE SEQUENCE</scope>
</reference>
<gene>
    <name evidence="1" type="ORF">NPIL_24861</name>
</gene>
<accession>A0A8X6P0Z2</accession>
<evidence type="ECO:0000313" key="1">
    <source>
        <dbReference type="EMBL" id="GFT45341.1"/>
    </source>
</evidence>
<dbReference type="Proteomes" id="UP000887013">
    <property type="component" value="Unassembled WGS sequence"/>
</dbReference>
<organism evidence="1 2">
    <name type="scientific">Nephila pilipes</name>
    <name type="common">Giant wood spider</name>
    <name type="synonym">Nephila maculata</name>
    <dbReference type="NCBI Taxonomy" id="299642"/>
    <lineage>
        <taxon>Eukaryota</taxon>
        <taxon>Metazoa</taxon>
        <taxon>Ecdysozoa</taxon>
        <taxon>Arthropoda</taxon>
        <taxon>Chelicerata</taxon>
        <taxon>Arachnida</taxon>
        <taxon>Araneae</taxon>
        <taxon>Araneomorphae</taxon>
        <taxon>Entelegynae</taxon>
        <taxon>Araneoidea</taxon>
        <taxon>Nephilidae</taxon>
        <taxon>Nephila</taxon>
    </lineage>
</organism>
<comment type="caution">
    <text evidence="1">The sequence shown here is derived from an EMBL/GenBank/DDBJ whole genome shotgun (WGS) entry which is preliminary data.</text>
</comment>
<proteinExistence type="predicted"/>
<protein>
    <submittedName>
        <fullName evidence="1">Uncharacterized protein</fullName>
    </submittedName>
</protein>
<sequence length="84" mass="9143">MITEADALCSVDLFYWTSNEIGYGTFLVHSIDQSGSPIPASCHNPFIVLAWPASTVAISTRVSINLNHKFSPLSPKSGYLKNSK</sequence>
<dbReference type="AlphaFoldDB" id="A0A8X6P0Z2"/>
<name>A0A8X6P0Z2_NEPPI</name>